<feature type="domain" description="N-acetyltransferase" evidence="3">
    <location>
        <begin position="2"/>
        <end position="162"/>
    </location>
</feature>
<dbReference type="EMBL" id="JACCBX010000024">
    <property type="protein sequence ID" value="NYE09566.1"/>
    <property type="molecule type" value="Genomic_DNA"/>
</dbReference>
<accession>A0A852TPI4</accession>
<reference evidence="5" key="2">
    <citation type="submission" date="2020-08" db="EMBL/GenBank/DDBJ databases">
        <title>The Agave Microbiome: Exploring the role of microbial communities in plant adaptations to desert environments.</title>
        <authorList>
            <person name="Partida-Martinez L.P."/>
        </authorList>
    </citation>
    <scope>NUCLEOTIDE SEQUENCE [LARGE SCALE GENOMIC DNA]</scope>
    <source>
        <strain evidence="5">AT2.8</strain>
    </source>
</reference>
<dbReference type="CDD" id="cd04301">
    <property type="entry name" value="NAT_SF"/>
    <property type="match status" value="1"/>
</dbReference>
<evidence type="ECO:0000259" key="3">
    <source>
        <dbReference type="PROSITE" id="PS51186"/>
    </source>
</evidence>
<evidence type="ECO:0000256" key="2">
    <source>
        <dbReference type="ARBA" id="ARBA00023315"/>
    </source>
</evidence>
<dbReference type="InterPro" id="IPR016181">
    <property type="entry name" value="Acyl_CoA_acyltransferase"/>
</dbReference>
<dbReference type="Gene3D" id="3.40.630.30">
    <property type="match status" value="1"/>
</dbReference>
<name>A0A852TPI4_9BACI</name>
<gene>
    <name evidence="4" type="ORF">F4694_006468</name>
</gene>
<evidence type="ECO:0000313" key="4">
    <source>
        <dbReference type="EMBL" id="NYE09566.1"/>
    </source>
</evidence>
<dbReference type="InterPro" id="IPR000182">
    <property type="entry name" value="GNAT_dom"/>
</dbReference>
<dbReference type="InterPro" id="IPR051635">
    <property type="entry name" value="SNAT-like"/>
</dbReference>
<evidence type="ECO:0000313" key="5">
    <source>
        <dbReference type="Proteomes" id="UP000548423"/>
    </source>
</evidence>
<dbReference type="GO" id="GO:0005840">
    <property type="term" value="C:ribosome"/>
    <property type="evidence" value="ECO:0007669"/>
    <property type="project" value="UniProtKB-KW"/>
</dbReference>
<protein>
    <submittedName>
        <fullName evidence="4">Ribosomal protein S18 acetylase RimI-like enzyme</fullName>
    </submittedName>
</protein>
<proteinExistence type="predicted"/>
<keyword evidence="1" id="KW-0808">Transferase</keyword>
<comment type="caution">
    <text evidence="4">The sequence shown here is derived from an EMBL/GenBank/DDBJ whole genome shotgun (WGS) entry which is preliminary data.</text>
</comment>
<dbReference type="Pfam" id="PF00583">
    <property type="entry name" value="Acetyltransf_1"/>
    <property type="match status" value="1"/>
</dbReference>
<dbReference type="PROSITE" id="PS51186">
    <property type="entry name" value="GNAT"/>
    <property type="match status" value="1"/>
</dbReference>
<reference evidence="5" key="1">
    <citation type="submission" date="2020-07" db="EMBL/GenBank/DDBJ databases">
        <authorList>
            <person name="Partida-Martinez L."/>
            <person name="Huntemann M."/>
            <person name="Clum A."/>
            <person name="Wang J."/>
            <person name="Palaniappan K."/>
            <person name="Ritter S."/>
            <person name="Chen I.-M."/>
            <person name="Stamatis D."/>
            <person name="Reddy T."/>
            <person name="O'Malley R."/>
            <person name="Daum C."/>
            <person name="Shapiro N."/>
            <person name="Ivanova N."/>
            <person name="Kyrpides N."/>
            <person name="Woyke T."/>
        </authorList>
    </citation>
    <scope>NUCLEOTIDE SEQUENCE [LARGE SCALE GENOMIC DNA]</scope>
    <source>
        <strain evidence="5">AT2.8</strain>
    </source>
</reference>
<dbReference type="SUPFAM" id="SSF55729">
    <property type="entry name" value="Acyl-CoA N-acyltransferases (Nat)"/>
    <property type="match status" value="1"/>
</dbReference>
<dbReference type="Proteomes" id="UP000548423">
    <property type="component" value="Unassembled WGS sequence"/>
</dbReference>
<dbReference type="AlphaFoldDB" id="A0A852TPI4"/>
<organism evidence="4 5">
    <name type="scientific">Neobacillus niacini</name>
    <dbReference type="NCBI Taxonomy" id="86668"/>
    <lineage>
        <taxon>Bacteria</taxon>
        <taxon>Bacillati</taxon>
        <taxon>Bacillota</taxon>
        <taxon>Bacilli</taxon>
        <taxon>Bacillales</taxon>
        <taxon>Bacillaceae</taxon>
        <taxon>Neobacillus</taxon>
    </lineage>
</organism>
<evidence type="ECO:0000256" key="1">
    <source>
        <dbReference type="ARBA" id="ARBA00022679"/>
    </source>
</evidence>
<sequence>MLTIRNVTMNDLPDLIIIEHLCFPIEEAATEEAFKQRIHLIPDSFFVAEECGVIVGLVNGPVIEKEFISDDLFEEIEPNPKTGGHQTVLGVAVTPHFQTRGVATALLAHLEKVAISKNRESITLTCKEDLIRFYENLGYKNRGVSKSEHGGVQWYNMNKKLL</sequence>
<dbReference type="PANTHER" id="PTHR10908:SF0">
    <property type="entry name" value="SEROTONIN N-ACETYLTRANSFERASE"/>
    <property type="match status" value="1"/>
</dbReference>
<dbReference type="PANTHER" id="PTHR10908">
    <property type="entry name" value="SEROTONIN N-ACETYLTRANSFERASE"/>
    <property type="match status" value="1"/>
</dbReference>
<keyword evidence="2" id="KW-0012">Acyltransferase</keyword>
<dbReference type="GO" id="GO:0008080">
    <property type="term" value="F:N-acetyltransferase activity"/>
    <property type="evidence" value="ECO:0007669"/>
    <property type="project" value="UniProtKB-ARBA"/>
</dbReference>